<evidence type="ECO:0000256" key="3">
    <source>
        <dbReference type="ARBA" id="ARBA00022782"/>
    </source>
</evidence>
<dbReference type="InterPro" id="IPR039618">
    <property type="entry name" value="CLE9-13"/>
</dbReference>
<feature type="chain" id="PRO_5036184525" description="CLAVATA3/ESR-like protein" evidence="5">
    <location>
        <begin position="29"/>
        <end position="110"/>
    </location>
</feature>
<keyword evidence="2" id="KW-0217">Developmental protein</keyword>
<keyword evidence="4" id="KW-0379">Hydroxylation</keyword>
<reference evidence="7" key="1">
    <citation type="submission" date="2019-03" db="EMBL/GenBank/DDBJ databases">
        <authorList>
            <person name="Mank J."/>
            <person name="Almeida P."/>
        </authorList>
    </citation>
    <scope>NUCLEOTIDE SEQUENCE</scope>
    <source>
        <strain evidence="7">78183</strain>
    </source>
</reference>
<evidence type="ECO:0000256" key="4">
    <source>
        <dbReference type="ARBA" id="ARBA00023278"/>
    </source>
</evidence>
<evidence type="ECO:0000256" key="1">
    <source>
        <dbReference type="ARBA" id="ARBA00005416"/>
    </source>
</evidence>
<evidence type="ECO:0000313" key="6">
    <source>
        <dbReference type="EMBL" id="VFU57481.1"/>
    </source>
</evidence>
<evidence type="ECO:0000256" key="5">
    <source>
        <dbReference type="SAM" id="SignalP"/>
    </source>
</evidence>
<evidence type="ECO:0008006" key="8">
    <source>
        <dbReference type="Google" id="ProtNLM"/>
    </source>
</evidence>
<organism evidence="7">
    <name type="scientific">Salix viminalis</name>
    <name type="common">Common osier</name>
    <name type="synonym">Basket willow</name>
    <dbReference type="NCBI Taxonomy" id="40686"/>
    <lineage>
        <taxon>Eukaryota</taxon>
        <taxon>Viridiplantae</taxon>
        <taxon>Streptophyta</taxon>
        <taxon>Embryophyta</taxon>
        <taxon>Tracheophyta</taxon>
        <taxon>Spermatophyta</taxon>
        <taxon>Magnoliopsida</taxon>
        <taxon>eudicotyledons</taxon>
        <taxon>Gunneridae</taxon>
        <taxon>Pentapetalae</taxon>
        <taxon>rosids</taxon>
        <taxon>fabids</taxon>
        <taxon>Malpighiales</taxon>
        <taxon>Salicaceae</taxon>
        <taxon>Saliceae</taxon>
        <taxon>Salix</taxon>
    </lineage>
</organism>
<accession>A0A6N2NFG3</accession>
<comment type="similarity">
    <text evidence="1">Belongs to the CLV3/ESR signal peptide family.</text>
</comment>
<protein>
    <recommendedName>
        <fullName evidence="8">CLAVATA3/ESR-like protein</fullName>
    </recommendedName>
</protein>
<evidence type="ECO:0000313" key="7">
    <source>
        <dbReference type="EMBL" id="VFU60518.1"/>
    </source>
</evidence>
<dbReference type="PANTHER" id="PTHR34359">
    <property type="entry name" value="CLAVATA3/ESR (CLE)-RELATED PROTEIN 10"/>
    <property type="match status" value="1"/>
</dbReference>
<dbReference type="EMBL" id="CAADRP010002063">
    <property type="protein sequence ID" value="VFU60518.1"/>
    <property type="molecule type" value="Genomic_DNA"/>
</dbReference>
<dbReference type="GO" id="GO:0030154">
    <property type="term" value="P:cell differentiation"/>
    <property type="evidence" value="ECO:0007669"/>
    <property type="project" value="UniProtKB-KW"/>
</dbReference>
<sequence>MALKIFHTLCVVFWLSLLLLVFHELCNFKPTINSTKDQINSISKSSAFSYRPFLNRKAVAWKFDFAPFQKHHQQTMPEEKEHRERAQSEIDPRYGVEKRLVPTGPNPLHH</sequence>
<dbReference type="PANTHER" id="PTHR34359:SF28">
    <property type="entry name" value="CLAVATA3_ESR (CLE)-RELATED PROTEIN 12"/>
    <property type="match status" value="1"/>
</dbReference>
<keyword evidence="3" id="KW-0221">Differentiation</keyword>
<proteinExistence type="inferred from homology"/>
<dbReference type="EMBL" id="CAADRP010001952">
    <property type="protein sequence ID" value="VFU57481.1"/>
    <property type="molecule type" value="Genomic_DNA"/>
</dbReference>
<keyword evidence="5" id="KW-0732">Signal</keyword>
<dbReference type="AlphaFoldDB" id="A0A6N2NFG3"/>
<name>A0A6N2NFG3_SALVM</name>
<gene>
    <name evidence="6" type="ORF">SVIM_LOCUS415640</name>
    <name evidence="7" type="ORF">SVIM_LOCUS449029</name>
</gene>
<evidence type="ECO:0000256" key="2">
    <source>
        <dbReference type="ARBA" id="ARBA00022473"/>
    </source>
</evidence>
<feature type="signal peptide" evidence="5">
    <location>
        <begin position="1"/>
        <end position="28"/>
    </location>
</feature>